<dbReference type="RefSeq" id="WP_166189632.1">
    <property type="nucleotide sequence ID" value="NZ_CP049811.1"/>
</dbReference>
<dbReference type="KEGG" id="mon:G8E03_05750"/>
<dbReference type="GO" id="GO:0009396">
    <property type="term" value="P:folic acid-containing compound biosynthetic process"/>
    <property type="evidence" value="ECO:0007669"/>
    <property type="project" value="TreeGrafter"/>
</dbReference>
<comment type="cofactor">
    <cofactor evidence="5">
        <name>Mg(2+)</name>
        <dbReference type="ChEBI" id="CHEBI:18420"/>
    </cofactor>
</comment>
<feature type="binding site" evidence="4">
    <location>
        <begin position="5"/>
        <end position="9"/>
    </location>
    <ligand>
        <name>ATP</name>
        <dbReference type="ChEBI" id="CHEBI:30616"/>
    </ligand>
</feature>
<dbReference type="PANTHER" id="PTHR23407:SF1">
    <property type="entry name" value="5-FORMYLTETRAHYDROFOLATE CYCLO-LIGASE"/>
    <property type="match status" value="1"/>
</dbReference>
<dbReference type="PANTHER" id="PTHR23407">
    <property type="entry name" value="ATPASE INHIBITOR/5-FORMYLTETRAHYDROFOLATE CYCLO-LIGASE"/>
    <property type="match status" value="1"/>
</dbReference>
<reference evidence="6 7" key="1">
    <citation type="submission" date="2020-03" db="EMBL/GenBank/DDBJ databases">
        <title>Complete genome sequence of Monaibacterium sp. ALG8 with diverse plasmids.</title>
        <authorList>
            <person name="Sun C."/>
        </authorList>
    </citation>
    <scope>NUCLEOTIDE SEQUENCE [LARGE SCALE GENOMIC DNA]</scope>
    <source>
        <strain evidence="6 7">ALG8</strain>
    </source>
</reference>
<keyword evidence="5" id="KW-0479">Metal-binding</keyword>
<proteinExistence type="inferred from homology"/>
<evidence type="ECO:0000256" key="1">
    <source>
        <dbReference type="ARBA" id="ARBA00010638"/>
    </source>
</evidence>
<feature type="binding site" evidence="4">
    <location>
        <position position="51"/>
    </location>
    <ligand>
        <name>substrate</name>
    </ligand>
</feature>
<dbReference type="InterPro" id="IPR037171">
    <property type="entry name" value="NagB/RpiA_transferase-like"/>
</dbReference>
<dbReference type="PIRSF" id="PIRSF006806">
    <property type="entry name" value="FTHF_cligase"/>
    <property type="match status" value="1"/>
</dbReference>
<evidence type="ECO:0000313" key="7">
    <source>
        <dbReference type="Proteomes" id="UP000500791"/>
    </source>
</evidence>
<dbReference type="NCBIfam" id="TIGR02727">
    <property type="entry name" value="MTHFS_bact"/>
    <property type="match status" value="1"/>
</dbReference>
<comment type="similarity">
    <text evidence="1 5">Belongs to the 5-formyltetrahydrofolate cyclo-ligase family.</text>
</comment>
<dbReference type="GO" id="GO:0046872">
    <property type="term" value="F:metal ion binding"/>
    <property type="evidence" value="ECO:0007669"/>
    <property type="project" value="UniProtKB-KW"/>
</dbReference>
<feature type="binding site" evidence="4">
    <location>
        <position position="56"/>
    </location>
    <ligand>
        <name>substrate</name>
    </ligand>
</feature>
<accession>A0A6G7VJW0</accession>
<evidence type="ECO:0000313" key="6">
    <source>
        <dbReference type="EMBL" id="QIK40311.1"/>
    </source>
</evidence>
<keyword evidence="3 4" id="KW-0067">ATP-binding</keyword>
<dbReference type="GO" id="GO:0030272">
    <property type="term" value="F:5-formyltetrahydrofolate cyclo-ligase activity"/>
    <property type="evidence" value="ECO:0007669"/>
    <property type="project" value="UniProtKB-EC"/>
</dbReference>
<dbReference type="Proteomes" id="UP000500791">
    <property type="component" value="Chromosome"/>
</dbReference>
<name>A0A6G7VJW0_9RHOB</name>
<dbReference type="Gene3D" id="3.40.50.10420">
    <property type="entry name" value="NagB/RpiA/CoA transferase-like"/>
    <property type="match status" value="1"/>
</dbReference>
<dbReference type="Pfam" id="PF01812">
    <property type="entry name" value="5-FTHF_cyc-lig"/>
    <property type="match status" value="1"/>
</dbReference>
<dbReference type="EMBL" id="CP049811">
    <property type="protein sequence ID" value="QIK40311.1"/>
    <property type="molecule type" value="Genomic_DNA"/>
</dbReference>
<dbReference type="InterPro" id="IPR002698">
    <property type="entry name" value="FTHF_cligase"/>
</dbReference>
<keyword evidence="6" id="KW-0436">Ligase</keyword>
<feature type="binding site" evidence="4">
    <location>
        <begin position="130"/>
        <end position="138"/>
    </location>
    <ligand>
        <name>ATP</name>
        <dbReference type="ChEBI" id="CHEBI:30616"/>
    </ligand>
</feature>
<sequence length="191" mass="20309">MTDTKSDLRKRAFAARKAAHAAGQGAGQGNATSHLLAEVLRQPPGIVAAYMPIRTEIDPLPAMRTLAEQGHTLCVPVIRAKAAPLQFHVWTPRGVMISGPFGALVPETGQGVQPDTLIVPLVAFDDAGHRLGYGGGFYDRTLQKLRAMKPVRAIGFAYAAQRMPLIVESTDQPLDVIVTEHGSLAPSAVKG</sequence>
<gene>
    <name evidence="6" type="ORF">G8E03_05750</name>
</gene>
<dbReference type="SUPFAM" id="SSF100950">
    <property type="entry name" value="NagB/RpiA/CoA transferase-like"/>
    <property type="match status" value="1"/>
</dbReference>
<evidence type="ECO:0000256" key="4">
    <source>
        <dbReference type="PIRSR" id="PIRSR006806-1"/>
    </source>
</evidence>
<protein>
    <recommendedName>
        <fullName evidence="5">5-formyltetrahydrofolate cyclo-ligase</fullName>
        <ecNumber evidence="5">6.3.3.2</ecNumber>
    </recommendedName>
</protein>
<comment type="catalytic activity">
    <reaction evidence="5">
        <text>(6S)-5-formyl-5,6,7,8-tetrahydrofolate + ATP = (6R)-5,10-methenyltetrahydrofolate + ADP + phosphate</text>
        <dbReference type="Rhea" id="RHEA:10488"/>
        <dbReference type="ChEBI" id="CHEBI:30616"/>
        <dbReference type="ChEBI" id="CHEBI:43474"/>
        <dbReference type="ChEBI" id="CHEBI:57455"/>
        <dbReference type="ChEBI" id="CHEBI:57457"/>
        <dbReference type="ChEBI" id="CHEBI:456216"/>
        <dbReference type="EC" id="6.3.3.2"/>
    </reaction>
</comment>
<dbReference type="AlphaFoldDB" id="A0A6G7VJW0"/>
<dbReference type="EC" id="6.3.3.2" evidence="5"/>
<keyword evidence="2 4" id="KW-0547">Nucleotide-binding</keyword>
<dbReference type="GO" id="GO:0005524">
    <property type="term" value="F:ATP binding"/>
    <property type="evidence" value="ECO:0007669"/>
    <property type="project" value="UniProtKB-KW"/>
</dbReference>
<evidence type="ECO:0000256" key="2">
    <source>
        <dbReference type="ARBA" id="ARBA00022741"/>
    </source>
</evidence>
<evidence type="ECO:0000256" key="5">
    <source>
        <dbReference type="RuleBase" id="RU361279"/>
    </source>
</evidence>
<evidence type="ECO:0000256" key="3">
    <source>
        <dbReference type="ARBA" id="ARBA00022840"/>
    </source>
</evidence>
<keyword evidence="5" id="KW-0460">Magnesium</keyword>
<keyword evidence="7" id="KW-1185">Reference proteome</keyword>
<dbReference type="InterPro" id="IPR024185">
    <property type="entry name" value="FTHF_cligase-like_sf"/>
</dbReference>
<dbReference type="GO" id="GO:0035999">
    <property type="term" value="P:tetrahydrofolate interconversion"/>
    <property type="evidence" value="ECO:0007669"/>
    <property type="project" value="TreeGrafter"/>
</dbReference>
<organism evidence="6 7">
    <name type="scientific">Pontivivens nitratireducens</name>
    <dbReference type="NCBI Taxonomy" id="2758038"/>
    <lineage>
        <taxon>Bacteria</taxon>
        <taxon>Pseudomonadati</taxon>
        <taxon>Pseudomonadota</taxon>
        <taxon>Alphaproteobacteria</taxon>
        <taxon>Rhodobacterales</taxon>
        <taxon>Paracoccaceae</taxon>
        <taxon>Pontivivens</taxon>
    </lineage>
</organism>